<evidence type="ECO:0000313" key="2">
    <source>
        <dbReference type="EMBL" id="CAB4800879.1"/>
    </source>
</evidence>
<dbReference type="AlphaFoldDB" id="A0A6J6XWM1"/>
<feature type="region of interest" description="Disordered" evidence="1">
    <location>
        <begin position="1"/>
        <end position="21"/>
    </location>
</feature>
<name>A0A6J6XWM1_9ZZZZ</name>
<proteinExistence type="predicted"/>
<gene>
    <name evidence="2" type="ORF">UFOPK3077_00522</name>
</gene>
<dbReference type="EMBL" id="CAFAAS010000004">
    <property type="protein sequence ID" value="CAB4800879.1"/>
    <property type="molecule type" value="Genomic_DNA"/>
</dbReference>
<sequence length="110" mass="12194">MVGAFDRFPANELTPTTKNESTVPMIAAQVACRKEIPKPRKKAPYESANSETFAPAHGQKRLLALPDRSDSAITFGPFSSKSNIGTDRVYFVRRLSKRNQMPMTANPKPN</sequence>
<evidence type="ECO:0000256" key="1">
    <source>
        <dbReference type="SAM" id="MobiDB-lite"/>
    </source>
</evidence>
<feature type="region of interest" description="Disordered" evidence="1">
    <location>
        <begin position="37"/>
        <end position="65"/>
    </location>
</feature>
<organism evidence="2">
    <name type="scientific">freshwater metagenome</name>
    <dbReference type="NCBI Taxonomy" id="449393"/>
    <lineage>
        <taxon>unclassified sequences</taxon>
        <taxon>metagenomes</taxon>
        <taxon>ecological metagenomes</taxon>
    </lineage>
</organism>
<accession>A0A6J6XWM1</accession>
<reference evidence="2" key="1">
    <citation type="submission" date="2020-05" db="EMBL/GenBank/DDBJ databases">
        <authorList>
            <person name="Chiriac C."/>
            <person name="Salcher M."/>
            <person name="Ghai R."/>
            <person name="Kavagutti S V."/>
        </authorList>
    </citation>
    <scope>NUCLEOTIDE SEQUENCE</scope>
</reference>
<protein>
    <submittedName>
        <fullName evidence="2">Unannotated protein</fullName>
    </submittedName>
</protein>